<gene>
    <name evidence="7" type="ORF">EJ06DRAFT_457184</name>
</gene>
<keyword evidence="3 6" id="KW-0812">Transmembrane</keyword>
<protein>
    <submittedName>
        <fullName evidence="7">Amino acid transporter</fullName>
    </submittedName>
</protein>
<feature type="transmembrane region" description="Helical" evidence="6">
    <location>
        <begin position="21"/>
        <end position="42"/>
    </location>
</feature>
<feature type="transmembrane region" description="Helical" evidence="6">
    <location>
        <begin position="212"/>
        <end position="231"/>
    </location>
</feature>
<dbReference type="Pfam" id="PF13520">
    <property type="entry name" value="AA_permease_2"/>
    <property type="match status" value="1"/>
</dbReference>
<comment type="subcellular location">
    <subcellularLocation>
        <location evidence="1">Membrane</location>
        <topology evidence="1">Multi-pass membrane protein</topology>
    </subcellularLocation>
</comment>
<feature type="non-terminal residue" evidence="7">
    <location>
        <position position="486"/>
    </location>
</feature>
<keyword evidence="2" id="KW-0813">Transport</keyword>
<dbReference type="AlphaFoldDB" id="A0A6G1HMP2"/>
<evidence type="ECO:0000313" key="8">
    <source>
        <dbReference type="Proteomes" id="UP000799640"/>
    </source>
</evidence>
<feature type="transmembrane region" description="Helical" evidence="6">
    <location>
        <begin position="307"/>
        <end position="334"/>
    </location>
</feature>
<dbReference type="GO" id="GO:0016020">
    <property type="term" value="C:membrane"/>
    <property type="evidence" value="ECO:0007669"/>
    <property type="project" value="UniProtKB-SubCell"/>
</dbReference>
<dbReference type="PIRSF" id="PIRSF006060">
    <property type="entry name" value="AA_transporter"/>
    <property type="match status" value="1"/>
</dbReference>
<evidence type="ECO:0000256" key="4">
    <source>
        <dbReference type="ARBA" id="ARBA00022989"/>
    </source>
</evidence>
<dbReference type="GO" id="GO:0022857">
    <property type="term" value="F:transmembrane transporter activity"/>
    <property type="evidence" value="ECO:0007669"/>
    <property type="project" value="InterPro"/>
</dbReference>
<feature type="transmembrane region" description="Helical" evidence="6">
    <location>
        <begin position="105"/>
        <end position="132"/>
    </location>
</feature>
<evidence type="ECO:0000256" key="3">
    <source>
        <dbReference type="ARBA" id="ARBA00022692"/>
    </source>
</evidence>
<accession>A0A6G1HMP2</accession>
<feature type="transmembrane region" description="Helical" evidence="6">
    <location>
        <begin position="144"/>
        <end position="163"/>
    </location>
</feature>
<evidence type="ECO:0000256" key="6">
    <source>
        <dbReference type="SAM" id="Phobius"/>
    </source>
</evidence>
<keyword evidence="5 6" id="KW-0472">Membrane</keyword>
<dbReference type="EMBL" id="ML996704">
    <property type="protein sequence ID" value="KAF2397171.1"/>
    <property type="molecule type" value="Genomic_DNA"/>
</dbReference>
<reference evidence="7" key="1">
    <citation type="journal article" date="2020" name="Stud. Mycol.">
        <title>101 Dothideomycetes genomes: a test case for predicting lifestyles and emergence of pathogens.</title>
        <authorList>
            <person name="Haridas S."/>
            <person name="Albert R."/>
            <person name="Binder M."/>
            <person name="Bloem J."/>
            <person name="Labutti K."/>
            <person name="Salamov A."/>
            <person name="Andreopoulos B."/>
            <person name="Baker S."/>
            <person name="Barry K."/>
            <person name="Bills G."/>
            <person name="Bluhm B."/>
            <person name="Cannon C."/>
            <person name="Castanera R."/>
            <person name="Culley D."/>
            <person name="Daum C."/>
            <person name="Ezra D."/>
            <person name="Gonzalez J."/>
            <person name="Henrissat B."/>
            <person name="Kuo A."/>
            <person name="Liang C."/>
            <person name="Lipzen A."/>
            <person name="Lutzoni F."/>
            <person name="Magnuson J."/>
            <person name="Mondo S."/>
            <person name="Nolan M."/>
            <person name="Ohm R."/>
            <person name="Pangilinan J."/>
            <person name="Park H.-J."/>
            <person name="Ramirez L."/>
            <person name="Alfaro M."/>
            <person name="Sun H."/>
            <person name="Tritt A."/>
            <person name="Yoshinaga Y."/>
            <person name="Zwiers L.-H."/>
            <person name="Turgeon B."/>
            <person name="Goodwin S."/>
            <person name="Spatafora J."/>
            <person name="Crous P."/>
            <person name="Grigoriev I."/>
        </authorList>
    </citation>
    <scope>NUCLEOTIDE SEQUENCE</scope>
    <source>
        <strain evidence="7">CBS 262.69</strain>
    </source>
</reference>
<feature type="transmembrane region" description="Helical" evidence="6">
    <location>
        <begin position="355"/>
        <end position="377"/>
    </location>
</feature>
<feature type="non-terminal residue" evidence="7">
    <location>
        <position position="1"/>
    </location>
</feature>
<feature type="transmembrane region" description="Helical" evidence="6">
    <location>
        <begin position="426"/>
        <end position="446"/>
    </location>
</feature>
<evidence type="ECO:0000256" key="2">
    <source>
        <dbReference type="ARBA" id="ARBA00022448"/>
    </source>
</evidence>
<sequence length="486" mass="52549">RDSAVMRGMGKKQLLDRRFGFVSIVGLTTTMLASWETIGLILHGGVRNGGPVALVYGFVVCFLGSLATCCSIAELASKYPTAGGQYHFIALLAPPRWKNFLSYMAGWISILAWQATTASCALIAATAIQGLIVLNHPSYTLERWHGTLIFMLVILVSVLFNTILARVLPFIESCILVIHVLGWFCCVIPLIMFAPQSPPSFVFTTFLNTGGWASNALSAQIGMITLAYPFCCWDGATHMAEEIEDAARIVPWSMLTTVILNGALGLGFLLTILFGAGDISAALDSPTGYPILAIFLDATRSTGATTAMATVLVAMLIFSTIGVMAAASRLAWAFARDRGLPFADWLAAIHPRWRIPANTIAAGAIANLLLAAIHSVSRAAFDAIVSLAVVALYSTYFLPTVLILYLRVRRPRVLRFGPFKLGRWGIAVNVVSIVYMAWATVLLLFPTVAPVTAANMNWAPVVYVVTVLGALMCWWRVGLKDYHGPL</sequence>
<evidence type="ECO:0000256" key="1">
    <source>
        <dbReference type="ARBA" id="ARBA00004141"/>
    </source>
</evidence>
<dbReference type="PANTHER" id="PTHR45649:SF14">
    <property type="entry name" value="GABA PERMEASE"/>
    <property type="match status" value="1"/>
</dbReference>
<keyword evidence="4 6" id="KW-1133">Transmembrane helix</keyword>
<organism evidence="7 8">
    <name type="scientific">Trichodelitschia bisporula</name>
    <dbReference type="NCBI Taxonomy" id="703511"/>
    <lineage>
        <taxon>Eukaryota</taxon>
        <taxon>Fungi</taxon>
        <taxon>Dikarya</taxon>
        <taxon>Ascomycota</taxon>
        <taxon>Pezizomycotina</taxon>
        <taxon>Dothideomycetes</taxon>
        <taxon>Dothideomycetes incertae sedis</taxon>
        <taxon>Phaeotrichales</taxon>
        <taxon>Phaeotrichaceae</taxon>
        <taxon>Trichodelitschia</taxon>
    </lineage>
</organism>
<dbReference type="InterPro" id="IPR002293">
    <property type="entry name" value="AA/rel_permease1"/>
</dbReference>
<dbReference type="Proteomes" id="UP000799640">
    <property type="component" value="Unassembled WGS sequence"/>
</dbReference>
<feature type="transmembrane region" description="Helical" evidence="6">
    <location>
        <begin position="383"/>
        <end position="406"/>
    </location>
</feature>
<evidence type="ECO:0000313" key="7">
    <source>
        <dbReference type="EMBL" id="KAF2397171.1"/>
    </source>
</evidence>
<feature type="transmembrane region" description="Helical" evidence="6">
    <location>
        <begin position="458"/>
        <end position="477"/>
    </location>
</feature>
<dbReference type="OrthoDB" id="3257095at2759"/>
<feature type="transmembrane region" description="Helical" evidence="6">
    <location>
        <begin position="252"/>
        <end position="276"/>
    </location>
</feature>
<feature type="transmembrane region" description="Helical" evidence="6">
    <location>
        <begin position="170"/>
        <end position="192"/>
    </location>
</feature>
<dbReference type="PANTHER" id="PTHR45649">
    <property type="entry name" value="AMINO-ACID PERMEASE BAT1"/>
    <property type="match status" value="1"/>
</dbReference>
<feature type="transmembrane region" description="Helical" evidence="6">
    <location>
        <begin position="54"/>
        <end position="76"/>
    </location>
</feature>
<proteinExistence type="predicted"/>
<keyword evidence="8" id="KW-1185">Reference proteome</keyword>
<evidence type="ECO:0000256" key="5">
    <source>
        <dbReference type="ARBA" id="ARBA00023136"/>
    </source>
</evidence>
<dbReference type="Gene3D" id="1.20.1740.10">
    <property type="entry name" value="Amino acid/polyamine transporter I"/>
    <property type="match status" value="1"/>
</dbReference>
<name>A0A6G1HMP2_9PEZI</name>